<keyword evidence="3" id="KW-0620">Polyamine biosynthesis</keyword>
<keyword evidence="6" id="KW-1185">Reference proteome</keyword>
<accession>A0A8S4C1Z5</accession>
<dbReference type="Gene3D" id="3.40.50.150">
    <property type="entry name" value="Vaccinia Virus protein VP39"/>
    <property type="match status" value="1"/>
</dbReference>
<evidence type="ECO:0000313" key="5">
    <source>
        <dbReference type="EMBL" id="CAG7598590.1"/>
    </source>
</evidence>
<comment type="similarity">
    <text evidence="1">Belongs to the spermidine/spermine synthase family.</text>
</comment>
<proteinExistence type="inferred from homology"/>
<dbReference type="GO" id="GO:0016740">
    <property type="term" value="F:transferase activity"/>
    <property type="evidence" value="ECO:0007669"/>
    <property type="project" value="UniProtKB-UniRule"/>
</dbReference>
<evidence type="ECO:0000256" key="1">
    <source>
        <dbReference type="ARBA" id="ARBA00007867"/>
    </source>
</evidence>
<dbReference type="Proteomes" id="UP000837675">
    <property type="component" value="Unassembled WGS sequence"/>
</dbReference>
<dbReference type="AlphaFoldDB" id="A0A8S4C1Z5"/>
<keyword evidence="2 3" id="KW-0808">Transferase</keyword>
<evidence type="ECO:0000256" key="2">
    <source>
        <dbReference type="ARBA" id="ARBA00022679"/>
    </source>
</evidence>
<evidence type="ECO:0000256" key="3">
    <source>
        <dbReference type="PROSITE-ProRule" id="PRU00354"/>
    </source>
</evidence>
<dbReference type="InterPro" id="IPR030374">
    <property type="entry name" value="PABS"/>
</dbReference>
<reference evidence="5" key="1">
    <citation type="submission" date="2021-06" db="EMBL/GenBank/DDBJ databases">
        <authorList>
            <person name="Nardi T."/>
            <person name="Nardi T."/>
        </authorList>
    </citation>
    <scope>NUCLEOTIDE SEQUENCE</scope>
</reference>
<name>A0A8S4C1Z5_9ACAR</name>
<gene>
    <name evidence="5" type="ORF">MHYMCMPASI_01027</name>
</gene>
<evidence type="ECO:0000259" key="4">
    <source>
        <dbReference type="PROSITE" id="PS51006"/>
    </source>
</evidence>
<feature type="domain" description="PABS" evidence="4">
    <location>
        <begin position="1"/>
        <end position="57"/>
    </location>
</feature>
<dbReference type="InterPro" id="IPR029063">
    <property type="entry name" value="SAM-dependent_MTases_sf"/>
</dbReference>
<dbReference type="PROSITE" id="PS51006">
    <property type="entry name" value="PABS_2"/>
    <property type="match status" value="1"/>
</dbReference>
<comment type="caution">
    <text evidence="3">Lacks conserved residue(s) required for the propagation of feature annotation.</text>
</comment>
<sequence>MVKYIQVLPDYTQFDIVEINPDLKQIAKDFFFFEENKKTKVFIEDAYQYVSKASSYK</sequence>
<dbReference type="GO" id="GO:0006596">
    <property type="term" value="P:polyamine biosynthetic process"/>
    <property type="evidence" value="ECO:0007669"/>
    <property type="project" value="UniProtKB-UniRule"/>
</dbReference>
<dbReference type="EMBL" id="CAJVAF010000336">
    <property type="protein sequence ID" value="CAG7598590.1"/>
    <property type="molecule type" value="Genomic_DNA"/>
</dbReference>
<protein>
    <recommendedName>
        <fullName evidence="4">PABS domain-containing protein</fullName>
    </recommendedName>
</protein>
<evidence type="ECO:0000313" key="6">
    <source>
        <dbReference type="Proteomes" id="UP000837675"/>
    </source>
</evidence>
<comment type="caution">
    <text evidence="5">The sequence shown here is derived from an EMBL/GenBank/DDBJ whole genome shotgun (WGS) entry which is preliminary data.</text>
</comment>
<organism evidence="5 6">
    <name type="scientific">Hyalomma marginatum</name>
    <dbReference type="NCBI Taxonomy" id="34627"/>
    <lineage>
        <taxon>Eukaryota</taxon>
        <taxon>Metazoa</taxon>
        <taxon>Ecdysozoa</taxon>
        <taxon>Arthropoda</taxon>
        <taxon>Chelicerata</taxon>
        <taxon>Arachnida</taxon>
        <taxon>Acari</taxon>
        <taxon>Parasitiformes</taxon>
        <taxon>Ixodida</taxon>
        <taxon>Ixodoidea</taxon>
        <taxon>Ixodidae</taxon>
        <taxon>Hyalomminae</taxon>
        <taxon>Hyalomma</taxon>
    </lineage>
</organism>